<gene>
    <name evidence="11" type="ORF">QYE76_008336</name>
</gene>
<feature type="transmembrane region" description="Helical" evidence="9">
    <location>
        <begin position="500"/>
        <end position="522"/>
    </location>
</feature>
<keyword evidence="4" id="KW-0999">Mitochondrion inner membrane</keyword>
<dbReference type="Proteomes" id="UP001231189">
    <property type="component" value="Unassembled WGS sequence"/>
</dbReference>
<dbReference type="AlphaFoldDB" id="A0AAD8VDR8"/>
<evidence type="ECO:0000256" key="9">
    <source>
        <dbReference type="SAM" id="Phobius"/>
    </source>
</evidence>
<evidence type="ECO:0000256" key="5">
    <source>
        <dbReference type="ARBA" id="ARBA00022989"/>
    </source>
</evidence>
<protein>
    <recommendedName>
        <fullName evidence="10">AB hydrolase-1 domain-containing protein</fullName>
    </recommendedName>
</protein>
<feature type="region of interest" description="Disordered" evidence="8">
    <location>
        <begin position="21"/>
        <end position="43"/>
    </location>
</feature>
<dbReference type="PANTHER" id="PTHR45763:SF8">
    <property type="entry name" value="ALPHA_BETA-HYDROLASES SUPERFAMILY PROTEIN"/>
    <property type="match status" value="1"/>
</dbReference>
<feature type="domain" description="AB hydrolase-1" evidence="10">
    <location>
        <begin position="202"/>
        <end position="285"/>
    </location>
</feature>
<keyword evidence="3 9" id="KW-0812">Transmembrane</keyword>
<dbReference type="EMBL" id="JAUUTY010000230">
    <property type="protein sequence ID" value="KAK1602569.1"/>
    <property type="molecule type" value="Genomic_DNA"/>
</dbReference>
<evidence type="ECO:0000256" key="7">
    <source>
        <dbReference type="ARBA" id="ARBA00023136"/>
    </source>
</evidence>
<comment type="caution">
    <text evidence="11">The sequence shown here is derived from an EMBL/GenBank/DDBJ whole genome shotgun (WGS) entry which is preliminary data.</text>
</comment>
<dbReference type="InterPro" id="IPR020164">
    <property type="entry name" value="Cyt_c_Oxase_assmbl_COX16"/>
</dbReference>
<organism evidence="11 12">
    <name type="scientific">Lolium multiflorum</name>
    <name type="common">Italian ryegrass</name>
    <name type="synonym">Lolium perenne subsp. multiflorum</name>
    <dbReference type="NCBI Taxonomy" id="4521"/>
    <lineage>
        <taxon>Eukaryota</taxon>
        <taxon>Viridiplantae</taxon>
        <taxon>Streptophyta</taxon>
        <taxon>Embryophyta</taxon>
        <taxon>Tracheophyta</taxon>
        <taxon>Spermatophyta</taxon>
        <taxon>Magnoliopsida</taxon>
        <taxon>Liliopsida</taxon>
        <taxon>Poales</taxon>
        <taxon>Poaceae</taxon>
        <taxon>BOP clade</taxon>
        <taxon>Pooideae</taxon>
        <taxon>Poodae</taxon>
        <taxon>Poeae</taxon>
        <taxon>Poeae Chloroplast Group 2 (Poeae type)</taxon>
        <taxon>Loliodinae</taxon>
        <taxon>Loliinae</taxon>
        <taxon>Lolium</taxon>
    </lineage>
</organism>
<name>A0AAD8VDR8_LOLMU</name>
<evidence type="ECO:0000256" key="8">
    <source>
        <dbReference type="SAM" id="MobiDB-lite"/>
    </source>
</evidence>
<evidence type="ECO:0000256" key="1">
    <source>
        <dbReference type="ARBA" id="ARBA00004434"/>
    </source>
</evidence>
<dbReference type="InterPro" id="IPR029058">
    <property type="entry name" value="AB_hydrolase_fold"/>
</dbReference>
<dbReference type="GO" id="GO:0005743">
    <property type="term" value="C:mitochondrial inner membrane"/>
    <property type="evidence" value="ECO:0007669"/>
    <property type="project" value="UniProtKB-SubCell"/>
</dbReference>
<dbReference type="Pfam" id="PF00561">
    <property type="entry name" value="Abhydrolase_1"/>
    <property type="match status" value="1"/>
</dbReference>
<keyword evidence="7 9" id="KW-0472">Membrane</keyword>
<evidence type="ECO:0000256" key="4">
    <source>
        <dbReference type="ARBA" id="ARBA00022792"/>
    </source>
</evidence>
<evidence type="ECO:0000313" key="11">
    <source>
        <dbReference type="EMBL" id="KAK1602569.1"/>
    </source>
</evidence>
<keyword evidence="5 9" id="KW-1133">Transmembrane helix</keyword>
<sequence>MAAAATMTWHEELATLVGDAAPAPNSARGWYGHDDDEEPKPEEGWAQQAKGFAQSTAEMLRELGLGVWDVAAQSLAGAEDSDLARRLRRPAAAAGKRLSFMNEFLPEDRDPARCWAVVAAVAFVALLVLGVGSVDDTPTPVEQPKKLYISPPNAKRFQLPDGRHLAYEEKGISADRARFSLIAPHSFLSSRLAGIPGISTSLLEEFGARLVTYDLPGFGESDPHPGRNLNSSALDMLHLADALGVVDKFWVVGYSGGGMHAWSALRYIPDRVAGAAMFAPMANPYDSKMSKDEKRKIWDRWSTKRKLMHILARRFPSLLRLFYHRSFLSGKQGQPESWLSLSLGKKDKTLLEASMFNAFWEKDVAESVRQADAQPFVEEAVMQVSDWGFSLSDIQMQKKEDQGLFELIMSLFSHTEREWVGFLGPIHIWQGIKHAIFPIPDIVLLSTVIILSGPSVIVAVTLKRSNSVMNTTQKVDPEEPAARIAQQASQFKRWGRKHPFVRYGLPLISLTVFGAVGLGHLIQGGKEVTKEKEDIEWEVVETTKALSRTGPVEGAYKPKNLSLEDELKALQKKVDINSYDYKRIPKPNENK</sequence>
<dbReference type="InterPro" id="IPR000073">
    <property type="entry name" value="AB_hydrolase_1"/>
</dbReference>
<comment type="similarity">
    <text evidence="2">Belongs to the COX16 family.</text>
</comment>
<keyword evidence="12" id="KW-1185">Reference proteome</keyword>
<dbReference type="Pfam" id="PF14138">
    <property type="entry name" value="COX16"/>
    <property type="match status" value="1"/>
</dbReference>
<evidence type="ECO:0000256" key="6">
    <source>
        <dbReference type="ARBA" id="ARBA00023128"/>
    </source>
</evidence>
<dbReference type="PANTHER" id="PTHR45763">
    <property type="entry name" value="HYDROLASE, ALPHA/BETA FOLD FAMILY PROTEIN, EXPRESSED-RELATED"/>
    <property type="match status" value="1"/>
</dbReference>
<dbReference type="Gene3D" id="3.40.50.1820">
    <property type="entry name" value="alpha/beta hydrolase"/>
    <property type="match status" value="1"/>
</dbReference>
<evidence type="ECO:0000256" key="2">
    <source>
        <dbReference type="ARBA" id="ARBA00008370"/>
    </source>
</evidence>
<comment type="subcellular location">
    <subcellularLocation>
        <location evidence="1">Mitochondrion inner membrane</location>
        <topology evidence="1">Single-pass membrane protein</topology>
    </subcellularLocation>
</comment>
<evidence type="ECO:0000313" key="12">
    <source>
        <dbReference type="Proteomes" id="UP001231189"/>
    </source>
</evidence>
<accession>A0AAD8VDR8</accession>
<dbReference type="SUPFAM" id="SSF53474">
    <property type="entry name" value="alpha/beta-Hydrolases"/>
    <property type="match status" value="1"/>
</dbReference>
<proteinExistence type="inferred from homology"/>
<reference evidence="11" key="1">
    <citation type="submission" date="2023-07" db="EMBL/GenBank/DDBJ databases">
        <title>A chromosome-level genome assembly of Lolium multiflorum.</title>
        <authorList>
            <person name="Chen Y."/>
            <person name="Copetti D."/>
            <person name="Kolliker R."/>
            <person name="Studer B."/>
        </authorList>
    </citation>
    <scope>NUCLEOTIDE SEQUENCE</scope>
    <source>
        <strain evidence="11">02402/16</strain>
        <tissue evidence="11">Leaf</tissue>
    </source>
</reference>
<evidence type="ECO:0000259" key="10">
    <source>
        <dbReference type="Pfam" id="PF00561"/>
    </source>
</evidence>
<feature type="transmembrane region" description="Helical" evidence="9">
    <location>
        <begin position="442"/>
        <end position="462"/>
    </location>
</feature>
<keyword evidence="6" id="KW-0496">Mitochondrion</keyword>
<evidence type="ECO:0000256" key="3">
    <source>
        <dbReference type="ARBA" id="ARBA00022692"/>
    </source>
</evidence>